<keyword evidence="4" id="KW-1185">Reference proteome</keyword>
<reference evidence="3 4" key="1">
    <citation type="journal article" date="2016" name="G3 (Bethesda)">
        <title>First Draft Assembly and Annotation of the Genome of a California Endemic Oak Quercus lobata Nee (Fagaceae).</title>
        <authorList>
            <person name="Sork V.L."/>
            <person name="Fitz-Gibbon S.T."/>
            <person name="Puiu D."/>
            <person name="Crepeau M."/>
            <person name="Gugger P.F."/>
            <person name="Sherman R."/>
            <person name="Stevens K."/>
            <person name="Langley C.H."/>
            <person name="Pellegrini M."/>
            <person name="Salzberg S.L."/>
        </authorList>
    </citation>
    <scope>NUCLEOTIDE SEQUENCE [LARGE SCALE GENOMIC DNA]</scope>
    <source>
        <strain evidence="3 4">cv. SW786</strain>
    </source>
</reference>
<evidence type="ECO:0000313" key="3">
    <source>
        <dbReference type="EnsemblPlants" id="QL04p032508:mrna"/>
    </source>
</evidence>
<accession>A0A7N2LGW7</accession>
<dbReference type="EMBL" id="LRBV02000004">
    <property type="status" value="NOT_ANNOTATED_CDS"/>
    <property type="molecule type" value="Genomic_DNA"/>
</dbReference>
<dbReference type="InParanoid" id="A0A7N2LGW7"/>
<organism evidence="3 4">
    <name type="scientific">Quercus lobata</name>
    <name type="common">Valley oak</name>
    <dbReference type="NCBI Taxonomy" id="97700"/>
    <lineage>
        <taxon>Eukaryota</taxon>
        <taxon>Viridiplantae</taxon>
        <taxon>Streptophyta</taxon>
        <taxon>Embryophyta</taxon>
        <taxon>Tracheophyta</taxon>
        <taxon>Spermatophyta</taxon>
        <taxon>Magnoliopsida</taxon>
        <taxon>eudicotyledons</taxon>
        <taxon>Gunneridae</taxon>
        <taxon>Pentapetalae</taxon>
        <taxon>rosids</taxon>
        <taxon>fabids</taxon>
        <taxon>Fagales</taxon>
        <taxon>Fagaceae</taxon>
        <taxon>Quercus</taxon>
    </lineage>
</organism>
<protein>
    <submittedName>
        <fullName evidence="3">Uncharacterized protein</fullName>
    </submittedName>
</protein>
<dbReference type="PANTHER" id="PTHR31170">
    <property type="entry name" value="BNAC04G53230D PROTEIN"/>
    <property type="match status" value="1"/>
</dbReference>
<dbReference type="InterPro" id="IPR004158">
    <property type="entry name" value="DUF247_pln"/>
</dbReference>
<dbReference type="AlphaFoldDB" id="A0A7N2LGW7"/>
<proteinExistence type="predicted"/>
<keyword evidence="2" id="KW-1133">Transmembrane helix</keyword>
<keyword evidence="2" id="KW-0472">Membrane</keyword>
<sequence>MVPTTVAGSLQNGRISEELSINIPIMENDFMEPIRRPECCIYRVPQRLRQVNEEAYTPKLISIGPFHHDGKQPRDEEDDEQDLRDMEKLKLGYLKEFCNRSMKCPKEIARIIEENEQKDSELLFRELRYQQRRFCENDLILLENQLPFFILEELHEKFSKRHSENSLFIDLARNYFYSCIKSIPKEMEKEKGKKKDVKHFTDLIRYFHCPTKHKDFGDSIRDLSTATQLQFEIDDITEALFRNIVAWEQCYYPSEAYLCNYMGLLDYLLNTGEDVELLVEKDIIVNSLGSNEAISKMVNRLCLEIVEENSCYSELAQKLNKHFDQCCNRNMGLLKSTYFSNLWRGTATIFGLIIFGFSLWSIISPYVL</sequence>
<dbReference type="EnsemblPlants" id="QL04p032508:mrna">
    <property type="protein sequence ID" value="QL04p032508:mrna"/>
    <property type="gene ID" value="QL04p032508"/>
</dbReference>
<reference evidence="3" key="2">
    <citation type="submission" date="2021-01" db="UniProtKB">
        <authorList>
            <consortium name="EnsemblPlants"/>
        </authorList>
    </citation>
    <scope>IDENTIFICATION</scope>
</reference>
<feature type="transmembrane region" description="Helical" evidence="2">
    <location>
        <begin position="342"/>
        <end position="363"/>
    </location>
</feature>
<evidence type="ECO:0000256" key="2">
    <source>
        <dbReference type="SAM" id="Phobius"/>
    </source>
</evidence>
<keyword evidence="2" id="KW-0812">Transmembrane</keyword>
<dbReference type="Proteomes" id="UP000594261">
    <property type="component" value="Chromosome 4"/>
</dbReference>
<evidence type="ECO:0000313" key="4">
    <source>
        <dbReference type="Proteomes" id="UP000594261"/>
    </source>
</evidence>
<name>A0A7N2LGW7_QUELO</name>
<dbReference type="PANTHER" id="PTHR31170:SF9">
    <property type="entry name" value="PROTEIN, PUTATIVE (DUF247)-RELATED"/>
    <property type="match status" value="1"/>
</dbReference>
<dbReference type="Pfam" id="PF03140">
    <property type="entry name" value="DUF247"/>
    <property type="match status" value="3"/>
</dbReference>
<evidence type="ECO:0000256" key="1">
    <source>
        <dbReference type="SAM" id="MobiDB-lite"/>
    </source>
</evidence>
<dbReference type="Gramene" id="QL04p032508:mrna">
    <property type="protein sequence ID" value="QL04p032508:mrna"/>
    <property type="gene ID" value="QL04p032508"/>
</dbReference>
<feature type="region of interest" description="Disordered" evidence="1">
    <location>
        <begin position="62"/>
        <end position="82"/>
    </location>
</feature>